<keyword evidence="17" id="KW-0464">Manganese</keyword>
<evidence type="ECO:0000256" key="2">
    <source>
        <dbReference type="ARBA" id="ARBA00004606"/>
    </source>
</evidence>
<evidence type="ECO:0000256" key="16">
    <source>
        <dbReference type="ARBA" id="ARBA00023180"/>
    </source>
</evidence>
<evidence type="ECO:0000259" key="24">
    <source>
        <dbReference type="Pfam" id="PF02434"/>
    </source>
</evidence>
<keyword evidence="26" id="KW-1185">Reference proteome</keyword>
<organism evidence="25 26">
    <name type="scientific">Halocaridina rubra</name>
    <name type="common">Hawaiian red shrimp</name>
    <dbReference type="NCBI Taxonomy" id="373956"/>
    <lineage>
        <taxon>Eukaryota</taxon>
        <taxon>Metazoa</taxon>
        <taxon>Ecdysozoa</taxon>
        <taxon>Arthropoda</taxon>
        <taxon>Crustacea</taxon>
        <taxon>Multicrustacea</taxon>
        <taxon>Malacostraca</taxon>
        <taxon>Eumalacostraca</taxon>
        <taxon>Eucarida</taxon>
        <taxon>Decapoda</taxon>
        <taxon>Pleocyemata</taxon>
        <taxon>Caridea</taxon>
        <taxon>Atyoidea</taxon>
        <taxon>Atyidae</taxon>
        <taxon>Halocaridina</taxon>
    </lineage>
</organism>
<feature type="transmembrane region" description="Helical" evidence="23">
    <location>
        <begin position="7"/>
        <end position="28"/>
    </location>
</feature>
<comment type="caution">
    <text evidence="25">The sequence shown here is derived from an EMBL/GenBank/DDBJ whole genome shotgun (WGS) entry which is preliminary data.</text>
</comment>
<evidence type="ECO:0000313" key="25">
    <source>
        <dbReference type="EMBL" id="KAK7082911.1"/>
    </source>
</evidence>
<keyword evidence="8 25" id="KW-0808">Transferase</keyword>
<keyword evidence="7 25" id="KW-0328">Glycosyltransferase</keyword>
<evidence type="ECO:0000256" key="17">
    <source>
        <dbReference type="ARBA" id="ARBA00023211"/>
    </source>
</evidence>
<dbReference type="Pfam" id="PF02434">
    <property type="entry name" value="Fringe"/>
    <property type="match status" value="1"/>
</dbReference>
<evidence type="ECO:0000256" key="12">
    <source>
        <dbReference type="ARBA" id="ARBA00022968"/>
    </source>
</evidence>
<dbReference type="GO" id="GO:0000166">
    <property type="term" value="F:nucleotide binding"/>
    <property type="evidence" value="ECO:0007669"/>
    <property type="project" value="UniProtKB-KW"/>
</dbReference>
<dbReference type="Gene3D" id="3.90.550.50">
    <property type="match status" value="1"/>
</dbReference>
<evidence type="ECO:0000256" key="3">
    <source>
        <dbReference type="ARBA" id="ARBA00004922"/>
    </source>
</evidence>
<keyword evidence="11" id="KW-0547">Nucleotide-binding</keyword>
<dbReference type="GO" id="GO:0016020">
    <property type="term" value="C:membrane"/>
    <property type="evidence" value="ECO:0007669"/>
    <property type="project" value="UniProtKB-SubCell"/>
</dbReference>
<dbReference type="InterPro" id="IPR003378">
    <property type="entry name" value="Fringe-like_glycosylTrfase"/>
</dbReference>
<keyword evidence="15" id="KW-1015">Disulfide bond</keyword>
<evidence type="ECO:0000256" key="22">
    <source>
        <dbReference type="ARBA" id="ARBA00059245"/>
    </source>
</evidence>
<evidence type="ECO:0000256" key="11">
    <source>
        <dbReference type="ARBA" id="ARBA00022741"/>
    </source>
</evidence>
<dbReference type="PANTHER" id="PTHR23033:SF14">
    <property type="entry name" value="GLYCOPROTEIN-N-ACETYLGALACTOSAMINE 3-BETA-GALACTOSYLTRANSFERASE 1-RELATED"/>
    <property type="match status" value="1"/>
</dbReference>
<keyword evidence="13 23" id="KW-1133">Transmembrane helix</keyword>
<evidence type="ECO:0000256" key="9">
    <source>
        <dbReference type="ARBA" id="ARBA00022692"/>
    </source>
</evidence>
<dbReference type="EMBL" id="JAXCGZ010003854">
    <property type="protein sequence ID" value="KAK7082911.1"/>
    <property type="molecule type" value="Genomic_DNA"/>
</dbReference>
<evidence type="ECO:0000313" key="26">
    <source>
        <dbReference type="Proteomes" id="UP001381693"/>
    </source>
</evidence>
<comment type="subcellular location">
    <subcellularLocation>
        <location evidence="2">Membrane</location>
        <topology evidence="2">Single-pass type II membrane protein</topology>
    </subcellularLocation>
</comment>
<feature type="domain" description="Fringe-like glycosyltransferase" evidence="24">
    <location>
        <begin position="99"/>
        <end position="259"/>
    </location>
</feature>
<dbReference type="PANTHER" id="PTHR23033">
    <property type="entry name" value="BETA1,3-GALACTOSYLTRANSFERASE"/>
    <property type="match status" value="1"/>
</dbReference>
<comment type="cofactor">
    <cofactor evidence="1">
        <name>Mn(2+)</name>
        <dbReference type="ChEBI" id="CHEBI:29035"/>
    </cofactor>
</comment>
<comment type="pathway">
    <text evidence="3">Protein modification; protein glycosylation.</text>
</comment>
<evidence type="ECO:0000256" key="8">
    <source>
        <dbReference type="ARBA" id="ARBA00022679"/>
    </source>
</evidence>
<dbReference type="AlphaFoldDB" id="A0AAN9A6U8"/>
<comment type="similarity">
    <text evidence="4">Belongs to the glycosyltransferase 31 family. Beta3-Gal-T subfamily.</text>
</comment>
<dbReference type="InterPro" id="IPR026050">
    <property type="entry name" value="C1GALT1/C1GALT1_chp1"/>
</dbReference>
<reference evidence="25 26" key="1">
    <citation type="submission" date="2023-11" db="EMBL/GenBank/DDBJ databases">
        <title>Halocaridina rubra genome assembly.</title>
        <authorList>
            <person name="Smith C."/>
        </authorList>
    </citation>
    <scope>NUCLEOTIDE SEQUENCE [LARGE SCALE GENOMIC DNA]</scope>
    <source>
        <strain evidence="25">EP-1</strain>
        <tissue evidence="25">Whole</tissue>
    </source>
</reference>
<evidence type="ECO:0000256" key="13">
    <source>
        <dbReference type="ARBA" id="ARBA00022989"/>
    </source>
</evidence>
<dbReference type="GO" id="GO:0030145">
    <property type="term" value="F:manganese ion binding"/>
    <property type="evidence" value="ECO:0007669"/>
    <property type="project" value="UniProtKB-ARBA"/>
</dbReference>
<comment type="function">
    <text evidence="22">Glycosyltransferase that generates the core 1 O-glycan Gal-beta1-3GalNAc-alpha1-Ser/Thr (T antigen), which is a precursor for many extended O-glycans in glycoproteins.</text>
</comment>
<keyword evidence="10" id="KW-0479">Metal-binding</keyword>
<proteinExistence type="inferred from homology"/>
<evidence type="ECO:0000256" key="23">
    <source>
        <dbReference type="SAM" id="Phobius"/>
    </source>
</evidence>
<evidence type="ECO:0000256" key="14">
    <source>
        <dbReference type="ARBA" id="ARBA00023136"/>
    </source>
</evidence>
<sequence>MTVRLSARITLIILGSSVLSSIITFLVLSPPSKSVPSLAKRERLFAHLENEPENGHAEFEKEEDIPDEALATHNPDEVHHKGEGAEAERLFQDIRILCWVLTRPETHDKKAKHVKATWGKRCNKLIFMSSKNDSNIGAIDIGAGDGRDVLWGKTKLAFKYCYDHYIKEYDWFFKGDDDTYVIMENMRYMLSAYDPSYPLYLGSRFKKFSKAGYMSGGGGYVLSREAVKMFVEDALPDSKKCKQSDTGAEDAEMERIIRNCGISLYLTGFSTIGHPA</sequence>
<dbReference type="EC" id="2.4.1.122" evidence="6"/>
<dbReference type="FunFam" id="3.90.550.50:FF:000017">
    <property type="entry name" value="Glycoprotein-N-acetylgalactosamine 3-beta-galactosyltransferase 1"/>
    <property type="match status" value="1"/>
</dbReference>
<evidence type="ECO:0000256" key="5">
    <source>
        <dbReference type="ARBA" id="ARBA00011748"/>
    </source>
</evidence>
<evidence type="ECO:0000256" key="6">
    <source>
        <dbReference type="ARBA" id="ARBA00012557"/>
    </source>
</evidence>
<accession>A0AAN9A6U8</accession>
<keyword evidence="9 23" id="KW-0812">Transmembrane</keyword>
<dbReference type="GO" id="GO:0016263">
    <property type="term" value="F:glycoprotein-N-acetylgalactosamine 3-beta-galactosyltransferase activity"/>
    <property type="evidence" value="ECO:0007669"/>
    <property type="project" value="UniProtKB-EC"/>
</dbReference>
<comment type="subunit">
    <text evidence="5">Homodimer; disulfide-linked.</text>
</comment>
<keyword evidence="12" id="KW-0735">Signal-anchor</keyword>
<evidence type="ECO:0000256" key="19">
    <source>
        <dbReference type="ARBA" id="ARBA00041226"/>
    </source>
</evidence>
<evidence type="ECO:0000256" key="20">
    <source>
        <dbReference type="ARBA" id="ARBA00042009"/>
    </source>
</evidence>
<evidence type="ECO:0000256" key="4">
    <source>
        <dbReference type="ARBA" id="ARBA00006462"/>
    </source>
</evidence>
<protein>
    <recommendedName>
        <fullName evidence="18">Glycoprotein-N-acetylgalactosamine 3-beta-galactosyltransferase 1</fullName>
        <ecNumber evidence="6">2.4.1.122</ecNumber>
    </recommendedName>
    <alternativeName>
        <fullName evidence="20">Core 1 O-glycan T-synthase</fullName>
    </alternativeName>
    <alternativeName>
        <fullName evidence="21">Core 1 UDP-galactose:N-acetylgalactosamine-alpha-R beta 1,3-galactosyltransferase 1</fullName>
    </alternativeName>
    <alternativeName>
        <fullName evidence="19">Core 1 beta1,3-galactosyltransferase 1</fullName>
    </alternativeName>
</protein>
<evidence type="ECO:0000256" key="18">
    <source>
        <dbReference type="ARBA" id="ARBA00040898"/>
    </source>
</evidence>
<evidence type="ECO:0000256" key="7">
    <source>
        <dbReference type="ARBA" id="ARBA00022676"/>
    </source>
</evidence>
<evidence type="ECO:0000256" key="10">
    <source>
        <dbReference type="ARBA" id="ARBA00022723"/>
    </source>
</evidence>
<dbReference type="Proteomes" id="UP001381693">
    <property type="component" value="Unassembled WGS sequence"/>
</dbReference>
<evidence type="ECO:0000256" key="15">
    <source>
        <dbReference type="ARBA" id="ARBA00023157"/>
    </source>
</evidence>
<keyword evidence="14 23" id="KW-0472">Membrane</keyword>
<evidence type="ECO:0000256" key="1">
    <source>
        <dbReference type="ARBA" id="ARBA00001936"/>
    </source>
</evidence>
<name>A0AAN9A6U8_HALRR</name>
<keyword evidence="16" id="KW-0325">Glycoprotein</keyword>
<evidence type="ECO:0000256" key="21">
    <source>
        <dbReference type="ARBA" id="ARBA00043065"/>
    </source>
</evidence>
<gene>
    <name evidence="25" type="primary">C1GALT1_2</name>
    <name evidence="25" type="ORF">SK128_011502</name>
</gene>